<dbReference type="EMBL" id="JAMXLY010000001">
    <property type="protein sequence ID" value="MCO6024281.1"/>
    <property type="molecule type" value="Genomic_DNA"/>
</dbReference>
<name>A0ABT1BT74_9BACT</name>
<dbReference type="Gene3D" id="1.10.260.40">
    <property type="entry name" value="lambda repressor-like DNA-binding domains"/>
    <property type="match status" value="1"/>
</dbReference>
<protein>
    <submittedName>
        <fullName evidence="2">Helix-turn-helix domain-containing protein</fullName>
    </submittedName>
</protein>
<evidence type="ECO:0000313" key="3">
    <source>
        <dbReference type="Proteomes" id="UP001204015"/>
    </source>
</evidence>
<gene>
    <name evidence="2" type="ORF">NG821_00200</name>
</gene>
<accession>A0ABT1BT74</accession>
<dbReference type="SUPFAM" id="SSF47413">
    <property type="entry name" value="lambda repressor-like DNA-binding domains"/>
    <property type="match status" value="1"/>
</dbReference>
<feature type="domain" description="HTH cro/C1-type" evidence="1">
    <location>
        <begin position="51"/>
        <end position="99"/>
    </location>
</feature>
<dbReference type="SMART" id="SM00530">
    <property type="entry name" value="HTH_XRE"/>
    <property type="match status" value="1"/>
</dbReference>
<evidence type="ECO:0000259" key="1">
    <source>
        <dbReference type="PROSITE" id="PS50943"/>
    </source>
</evidence>
<dbReference type="Proteomes" id="UP001204015">
    <property type="component" value="Unassembled WGS sequence"/>
</dbReference>
<dbReference type="InterPro" id="IPR010982">
    <property type="entry name" value="Lambda_DNA-bd_dom_sf"/>
</dbReference>
<dbReference type="Pfam" id="PF01381">
    <property type="entry name" value="HTH_3"/>
    <property type="match status" value="1"/>
</dbReference>
<dbReference type="RefSeq" id="WP_252759643.1">
    <property type="nucleotide sequence ID" value="NZ_JAMXLY010000001.1"/>
</dbReference>
<dbReference type="PROSITE" id="PS50943">
    <property type="entry name" value="HTH_CROC1"/>
    <property type="match status" value="1"/>
</dbReference>
<evidence type="ECO:0000313" key="2">
    <source>
        <dbReference type="EMBL" id="MCO6024281.1"/>
    </source>
</evidence>
<dbReference type="CDD" id="cd00093">
    <property type="entry name" value="HTH_XRE"/>
    <property type="match status" value="1"/>
</dbReference>
<keyword evidence="3" id="KW-1185">Reference proteome</keyword>
<proteinExistence type="predicted"/>
<organism evidence="2 3">
    <name type="scientific">Segatella cerevisiae</name>
    <dbReference type="NCBI Taxonomy" id="2053716"/>
    <lineage>
        <taxon>Bacteria</taxon>
        <taxon>Pseudomonadati</taxon>
        <taxon>Bacteroidota</taxon>
        <taxon>Bacteroidia</taxon>
        <taxon>Bacteroidales</taxon>
        <taxon>Prevotellaceae</taxon>
        <taxon>Segatella</taxon>
    </lineage>
</organism>
<dbReference type="InterPro" id="IPR001387">
    <property type="entry name" value="Cro/C1-type_HTH"/>
</dbReference>
<reference evidence="2 3" key="1">
    <citation type="submission" date="2022-06" db="EMBL/GenBank/DDBJ databases">
        <title>A taxonomic note on the genus Prevotella: Description of four novel genera and emended description of the genera Hallella and Xylanibacter.</title>
        <authorList>
            <person name="Hitch T.C.A."/>
        </authorList>
    </citation>
    <scope>NUCLEOTIDE SEQUENCE [LARGE SCALE GENOMIC DNA]</scope>
    <source>
        <strain evidence="2 3">DSM 100619</strain>
    </source>
</reference>
<sequence length="102" mass="11932">MIKIIDKLREHQSPTPSKWREKAEYRRANKEWLRRSQQIAMMMYDKMEQIGMTQTALATRMGCSQQYVSKVLKGTENLSIETICKIEDALDLAILPEEVEKV</sequence>
<comment type="caution">
    <text evidence="2">The sequence shown here is derived from an EMBL/GenBank/DDBJ whole genome shotgun (WGS) entry which is preliminary data.</text>
</comment>